<dbReference type="Pfam" id="PF08268">
    <property type="entry name" value="FBA_3"/>
    <property type="match status" value="1"/>
</dbReference>
<name>A0A2G5F785_AQUCA</name>
<protein>
    <recommendedName>
        <fullName evidence="1">F-box domain-containing protein</fullName>
    </recommendedName>
</protein>
<dbReference type="InterPro" id="IPR050796">
    <property type="entry name" value="SCF_F-box_component"/>
</dbReference>
<dbReference type="PANTHER" id="PTHR31672:SF13">
    <property type="entry name" value="F-BOX PROTEIN CPR30-LIKE"/>
    <property type="match status" value="1"/>
</dbReference>
<dbReference type="CDD" id="cd22157">
    <property type="entry name" value="F-box_AtFBW1-like"/>
    <property type="match status" value="1"/>
</dbReference>
<feature type="domain" description="F-box" evidence="1">
    <location>
        <begin position="48"/>
        <end position="95"/>
    </location>
</feature>
<dbReference type="Pfam" id="PF00646">
    <property type="entry name" value="F-box"/>
    <property type="match status" value="1"/>
</dbReference>
<dbReference type="OrthoDB" id="1078980at2759"/>
<dbReference type="NCBIfam" id="TIGR01640">
    <property type="entry name" value="F_box_assoc_1"/>
    <property type="match status" value="1"/>
</dbReference>
<accession>A0A2G5F785</accession>
<reference evidence="2 3" key="1">
    <citation type="submission" date="2017-09" db="EMBL/GenBank/DDBJ databases">
        <title>WGS assembly of Aquilegia coerulea Goldsmith.</title>
        <authorList>
            <person name="Hodges S."/>
            <person name="Kramer E."/>
            <person name="Nordborg M."/>
            <person name="Tomkins J."/>
            <person name="Borevitz J."/>
            <person name="Derieg N."/>
            <person name="Yan J."/>
            <person name="Mihaltcheva S."/>
            <person name="Hayes R.D."/>
            <person name="Rokhsar D."/>
        </authorList>
    </citation>
    <scope>NUCLEOTIDE SEQUENCE [LARGE SCALE GENOMIC DNA]</scope>
    <source>
        <strain evidence="3">cv. Goldsmith</strain>
    </source>
</reference>
<dbReference type="PROSITE" id="PS50181">
    <property type="entry name" value="FBOX"/>
    <property type="match status" value="1"/>
</dbReference>
<dbReference type="Gene3D" id="1.20.1280.50">
    <property type="match status" value="1"/>
</dbReference>
<dbReference type="STRING" id="218851.A0A2G5F785"/>
<dbReference type="InterPro" id="IPR013187">
    <property type="entry name" value="F-box-assoc_dom_typ3"/>
</dbReference>
<dbReference type="InterPro" id="IPR036047">
    <property type="entry name" value="F-box-like_dom_sf"/>
</dbReference>
<dbReference type="InterPro" id="IPR001810">
    <property type="entry name" value="F-box_dom"/>
</dbReference>
<evidence type="ECO:0000259" key="1">
    <source>
        <dbReference type="PROSITE" id="PS50181"/>
    </source>
</evidence>
<dbReference type="PANTHER" id="PTHR31672">
    <property type="entry name" value="BNACNNG10540D PROTEIN"/>
    <property type="match status" value="1"/>
</dbReference>
<evidence type="ECO:0000313" key="2">
    <source>
        <dbReference type="EMBL" id="PIA63767.1"/>
    </source>
</evidence>
<proteinExistence type="predicted"/>
<evidence type="ECO:0000313" key="3">
    <source>
        <dbReference type="Proteomes" id="UP000230069"/>
    </source>
</evidence>
<dbReference type="InParanoid" id="A0A2G5F785"/>
<organism evidence="2 3">
    <name type="scientific">Aquilegia coerulea</name>
    <name type="common">Rocky mountain columbine</name>
    <dbReference type="NCBI Taxonomy" id="218851"/>
    <lineage>
        <taxon>Eukaryota</taxon>
        <taxon>Viridiplantae</taxon>
        <taxon>Streptophyta</taxon>
        <taxon>Embryophyta</taxon>
        <taxon>Tracheophyta</taxon>
        <taxon>Spermatophyta</taxon>
        <taxon>Magnoliopsida</taxon>
        <taxon>Ranunculales</taxon>
        <taxon>Ranunculaceae</taxon>
        <taxon>Thalictroideae</taxon>
        <taxon>Aquilegia</taxon>
    </lineage>
</organism>
<dbReference type="EMBL" id="KZ305019">
    <property type="protein sequence ID" value="PIA63767.1"/>
    <property type="molecule type" value="Genomic_DNA"/>
</dbReference>
<sequence>MELLKNLWLWGICLRRKRESSLKSRLSNADTEHAVTTNPTTTTSSSIITIDTYIPCDILVEILINLPARSLVRFKYVCKIWFSLIDDPSFVNRHLALAKEKGKGILQMSDSSLYSLDASSCLVKELLPITLQDTSSAGLVKGLKNIYRYSLSSCNRFSLSSCNGLFCFPERYSDFIRVFNPITGETITIPKPSRITSIYMSALCFDMSSRNYNVVCYTDYTHGLQVFTLGIERSSWKCIKWPSNFDEFPWFNKAVSVNGALHWGYTNICHREKGFLQCRIIAFNLASENFTLIFCPNVTQYLYKVCESGGSLAVIETPTMTIMGELNVWVLRDYHKQEWVKQLWGTRDDIIFRQGTLNCEKLIFKDFVLMLLESLGGFFEIQQQHLARRKG</sequence>
<dbReference type="SMART" id="SM00256">
    <property type="entry name" value="FBOX"/>
    <property type="match status" value="1"/>
</dbReference>
<gene>
    <name evidence="2" type="ORF">AQUCO_00201243v1</name>
</gene>
<dbReference type="InterPro" id="IPR017451">
    <property type="entry name" value="F-box-assoc_interact_dom"/>
</dbReference>
<dbReference type="SUPFAM" id="SSF81383">
    <property type="entry name" value="F-box domain"/>
    <property type="match status" value="1"/>
</dbReference>
<dbReference type="Proteomes" id="UP000230069">
    <property type="component" value="Unassembled WGS sequence"/>
</dbReference>
<keyword evidence="3" id="KW-1185">Reference proteome</keyword>
<dbReference type="AlphaFoldDB" id="A0A2G5F785"/>